<evidence type="ECO:0000256" key="6">
    <source>
        <dbReference type="ARBA" id="ARBA00022833"/>
    </source>
</evidence>
<comment type="function">
    <text evidence="8">Catalyzes the reversible transfer of the terminal phosphate group between ATP and AMP. Plays an important role in cellular energy homeostasis and in adenine nucleotide metabolism.</text>
</comment>
<dbReference type="NCBIfam" id="NF001381">
    <property type="entry name" value="PRK00279.1-3"/>
    <property type="match status" value="1"/>
</dbReference>
<dbReference type="PANTHER" id="PTHR23359">
    <property type="entry name" value="NUCLEOTIDE KINASE"/>
    <property type="match status" value="1"/>
</dbReference>
<feature type="binding site" evidence="8">
    <location>
        <position position="142"/>
    </location>
    <ligand>
        <name>Zn(2+)</name>
        <dbReference type="ChEBI" id="CHEBI:29105"/>
        <note>structural</note>
    </ligand>
</feature>
<dbReference type="Gene3D" id="3.40.50.300">
    <property type="entry name" value="P-loop containing nucleotide triphosphate hydrolases"/>
    <property type="match status" value="1"/>
</dbReference>
<comment type="subcellular location">
    <subcellularLocation>
        <location evidence="8 10">Cytoplasm</location>
    </subcellularLocation>
</comment>
<comment type="pathway">
    <text evidence="8">Purine metabolism; AMP biosynthesis via salvage pathway; AMP from ADP: step 1/1.</text>
</comment>
<comment type="similarity">
    <text evidence="8 9">Belongs to the adenylate kinase family.</text>
</comment>
<dbReference type="EC" id="2.7.4.3" evidence="8 10"/>
<dbReference type="InterPro" id="IPR033690">
    <property type="entry name" value="Adenylat_kinase_CS"/>
</dbReference>
<dbReference type="InterPro" id="IPR000850">
    <property type="entry name" value="Adenylat/UMP-CMP_kin"/>
</dbReference>
<comment type="domain">
    <text evidence="8">Consists of three domains, a large central CORE domain and two small peripheral domains, NMPbind and LID, which undergo movements during catalysis. The LID domain closes over the site of phosphoryl transfer upon ATP binding. Assembling and dissambling the active center during each catalytic cycle provides an effective means to prevent ATP hydrolysis. Some bacteria have evolved a zinc-coordinating structure that stabilizes the LID domain.</text>
</comment>
<dbReference type="InterPro" id="IPR027417">
    <property type="entry name" value="P-loop_NTPase"/>
</dbReference>
<dbReference type="CDD" id="cd01428">
    <property type="entry name" value="ADK"/>
    <property type="match status" value="1"/>
</dbReference>
<evidence type="ECO:0000259" key="11">
    <source>
        <dbReference type="Pfam" id="PF05191"/>
    </source>
</evidence>
<keyword evidence="7 8" id="KW-0067">ATP-binding</keyword>
<comment type="caution">
    <text evidence="8">Lacks conserved residue(s) required for the propagation of feature annotation.</text>
</comment>
<feature type="binding site" evidence="8">
    <location>
        <begin position="10"/>
        <end position="15"/>
    </location>
    <ligand>
        <name>ATP</name>
        <dbReference type="ChEBI" id="CHEBI:30616"/>
    </ligand>
</feature>
<dbReference type="PROSITE" id="PS00113">
    <property type="entry name" value="ADENYLATE_KINASE"/>
    <property type="match status" value="1"/>
</dbReference>
<keyword evidence="4 8" id="KW-0547">Nucleotide-binding</keyword>
<feature type="binding site" evidence="8">
    <location>
        <position position="145"/>
    </location>
    <ligand>
        <name>Zn(2+)</name>
        <dbReference type="ChEBI" id="CHEBI:29105"/>
        <note>structural</note>
    </ligand>
</feature>
<gene>
    <name evidence="8" type="primary">adk</name>
    <name evidence="12" type="ORF">IAD24_03210</name>
</gene>
<accession>A0A9D1N3A8</accession>
<feature type="binding site" evidence="8">
    <location>
        <position position="122"/>
    </location>
    <ligand>
        <name>ATP</name>
        <dbReference type="ChEBI" id="CHEBI:30616"/>
    </ligand>
</feature>
<dbReference type="NCBIfam" id="NF011100">
    <property type="entry name" value="PRK14527.1"/>
    <property type="match status" value="1"/>
</dbReference>
<protein>
    <recommendedName>
        <fullName evidence="8 10">Adenylate kinase</fullName>
        <shortName evidence="8">AK</shortName>
        <ecNumber evidence="8 10">2.7.4.3</ecNumber>
    </recommendedName>
    <alternativeName>
        <fullName evidence="8">ATP-AMP transphosphorylase</fullName>
    </alternativeName>
    <alternativeName>
        <fullName evidence="8">ATP:AMP phosphotransferase</fullName>
    </alternativeName>
    <alternativeName>
        <fullName evidence="8">Adenylate monophosphate kinase</fullName>
    </alternativeName>
</protein>
<keyword evidence="3 8" id="KW-0545">Nucleotide biosynthesis</keyword>
<organism evidence="12 13">
    <name type="scientific">Candidatus Aphodomorpha intestinavium</name>
    <dbReference type="NCBI Taxonomy" id="2840672"/>
    <lineage>
        <taxon>Bacteria</taxon>
        <taxon>Bacillati</taxon>
        <taxon>Bacillota</taxon>
        <taxon>Clostridia</taxon>
        <taxon>Eubacteriales</taxon>
        <taxon>Candidatus Aphodomorpha</taxon>
    </lineage>
</organism>
<keyword evidence="8" id="KW-0963">Cytoplasm</keyword>
<evidence type="ECO:0000313" key="12">
    <source>
        <dbReference type="EMBL" id="HIU94146.1"/>
    </source>
</evidence>
<keyword evidence="1 8" id="KW-0808">Transferase</keyword>
<comment type="catalytic activity">
    <reaction evidence="8 10">
        <text>AMP + ATP = 2 ADP</text>
        <dbReference type="Rhea" id="RHEA:12973"/>
        <dbReference type="ChEBI" id="CHEBI:30616"/>
        <dbReference type="ChEBI" id="CHEBI:456215"/>
        <dbReference type="ChEBI" id="CHEBI:456216"/>
        <dbReference type="EC" id="2.7.4.3"/>
    </reaction>
</comment>
<feature type="region of interest" description="NMP" evidence="8">
    <location>
        <begin position="30"/>
        <end position="59"/>
    </location>
</feature>
<reference evidence="12" key="2">
    <citation type="journal article" date="2021" name="PeerJ">
        <title>Extensive microbial diversity within the chicken gut microbiome revealed by metagenomics and culture.</title>
        <authorList>
            <person name="Gilroy R."/>
            <person name="Ravi A."/>
            <person name="Getino M."/>
            <person name="Pursley I."/>
            <person name="Horton D.L."/>
            <person name="Alikhan N.F."/>
            <person name="Baker D."/>
            <person name="Gharbi K."/>
            <person name="Hall N."/>
            <person name="Watson M."/>
            <person name="Adriaenssens E.M."/>
            <person name="Foster-Nyarko E."/>
            <person name="Jarju S."/>
            <person name="Secka A."/>
            <person name="Antonio M."/>
            <person name="Oren A."/>
            <person name="Chaudhuri R.R."/>
            <person name="La Ragione R."/>
            <person name="Hildebrand F."/>
            <person name="Pallen M.J."/>
        </authorList>
    </citation>
    <scope>NUCLEOTIDE SEQUENCE</scope>
    <source>
        <strain evidence="12">ChiGjej2B2-16831</strain>
    </source>
</reference>
<evidence type="ECO:0000256" key="4">
    <source>
        <dbReference type="ARBA" id="ARBA00022741"/>
    </source>
</evidence>
<feature type="binding site" evidence="8">
    <location>
        <position position="128"/>
    </location>
    <ligand>
        <name>Zn(2+)</name>
        <dbReference type="ChEBI" id="CHEBI:29105"/>
        <note>structural</note>
    </ligand>
</feature>
<dbReference type="HAMAP" id="MF_00235">
    <property type="entry name" value="Adenylate_kinase_Adk"/>
    <property type="match status" value="1"/>
</dbReference>
<evidence type="ECO:0000256" key="1">
    <source>
        <dbReference type="ARBA" id="ARBA00022679"/>
    </source>
</evidence>
<feature type="binding site" evidence="8">
    <location>
        <begin position="57"/>
        <end position="59"/>
    </location>
    <ligand>
        <name>AMP</name>
        <dbReference type="ChEBI" id="CHEBI:456215"/>
    </ligand>
</feature>
<dbReference type="GO" id="GO:0008270">
    <property type="term" value="F:zinc ion binding"/>
    <property type="evidence" value="ECO:0007669"/>
    <property type="project" value="UniProtKB-UniRule"/>
</dbReference>
<evidence type="ECO:0000256" key="7">
    <source>
        <dbReference type="ARBA" id="ARBA00022840"/>
    </source>
</evidence>
<proteinExistence type="inferred from homology"/>
<evidence type="ECO:0000256" key="9">
    <source>
        <dbReference type="RuleBase" id="RU003330"/>
    </source>
</evidence>
<comment type="caution">
    <text evidence="12">The sequence shown here is derived from an EMBL/GenBank/DDBJ whole genome shotgun (WGS) entry which is preliminary data.</text>
</comment>
<dbReference type="NCBIfam" id="NF001380">
    <property type="entry name" value="PRK00279.1-2"/>
    <property type="match status" value="1"/>
</dbReference>
<dbReference type="GO" id="GO:0004017">
    <property type="term" value="F:AMP kinase activity"/>
    <property type="evidence" value="ECO:0007669"/>
    <property type="project" value="UniProtKB-UniRule"/>
</dbReference>
<dbReference type="SUPFAM" id="SSF52540">
    <property type="entry name" value="P-loop containing nucleoside triphosphate hydrolases"/>
    <property type="match status" value="1"/>
</dbReference>
<evidence type="ECO:0000256" key="3">
    <source>
        <dbReference type="ARBA" id="ARBA00022727"/>
    </source>
</evidence>
<dbReference type="GO" id="GO:0005737">
    <property type="term" value="C:cytoplasm"/>
    <property type="evidence" value="ECO:0007669"/>
    <property type="project" value="UniProtKB-SubCell"/>
</dbReference>
<comment type="subunit">
    <text evidence="8 10">Monomer.</text>
</comment>
<feature type="binding site" evidence="8">
    <location>
        <position position="36"/>
    </location>
    <ligand>
        <name>AMP</name>
        <dbReference type="ChEBI" id="CHEBI:456215"/>
    </ligand>
</feature>
<feature type="binding site" evidence="8">
    <location>
        <position position="125"/>
    </location>
    <ligand>
        <name>Zn(2+)</name>
        <dbReference type="ChEBI" id="CHEBI:29105"/>
        <note>structural</note>
    </ligand>
</feature>
<dbReference type="FunFam" id="3.40.50.300:FF:000106">
    <property type="entry name" value="Adenylate kinase mitochondrial"/>
    <property type="match status" value="1"/>
</dbReference>
<dbReference type="InterPro" id="IPR007862">
    <property type="entry name" value="Adenylate_kinase_lid-dom"/>
</dbReference>
<dbReference type="EMBL" id="DVNZ01000101">
    <property type="protein sequence ID" value="HIU94146.1"/>
    <property type="molecule type" value="Genomic_DNA"/>
</dbReference>
<reference evidence="12" key="1">
    <citation type="submission" date="2020-10" db="EMBL/GenBank/DDBJ databases">
        <authorList>
            <person name="Gilroy R."/>
        </authorList>
    </citation>
    <scope>NUCLEOTIDE SEQUENCE</scope>
    <source>
        <strain evidence="12">ChiGjej2B2-16831</strain>
    </source>
</reference>
<feature type="binding site" evidence="8">
    <location>
        <position position="92"/>
    </location>
    <ligand>
        <name>AMP</name>
        <dbReference type="ChEBI" id="CHEBI:456215"/>
    </ligand>
</feature>
<evidence type="ECO:0000256" key="2">
    <source>
        <dbReference type="ARBA" id="ARBA00022723"/>
    </source>
</evidence>
<dbReference type="Pfam" id="PF05191">
    <property type="entry name" value="ADK_lid"/>
    <property type="match status" value="1"/>
</dbReference>
<dbReference type="Pfam" id="PF00406">
    <property type="entry name" value="ADK"/>
    <property type="match status" value="1"/>
</dbReference>
<name>A0A9D1N3A8_9FIRM</name>
<evidence type="ECO:0000256" key="10">
    <source>
        <dbReference type="RuleBase" id="RU003331"/>
    </source>
</evidence>
<dbReference type="GO" id="GO:0044209">
    <property type="term" value="P:AMP salvage"/>
    <property type="evidence" value="ECO:0007669"/>
    <property type="project" value="UniProtKB-UniRule"/>
</dbReference>
<evidence type="ECO:0000313" key="13">
    <source>
        <dbReference type="Proteomes" id="UP000824128"/>
    </source>
</evidence>
<feature type="binding site" evidence="8">
    <location>
        <position position="163"/>
    </location>
    <ligand>
        <name>AMP</name>
        <dbReference type="ChEBI" id="CHEBI:456215"/>
    </ligand>
</feature>
<dbReference type="Proteomes" id="UP000824128">
    <property type="component" value="Unassembled WGS sequence"/>
</dbReference>
<keyword evidence="2 8" id="KW-0479">Metal-binding</keyword>
<dbReference type="AlphaFoldDB" id="A0A9D1N3A8"/>
<dbReference type="InterPro" id="IPR006259">
    <property type="entry name" value="Adenyl_kin_sub"/>
</dbReference>
<dbReference type="PRINTS" id="PR00094">
    <property type="entry name" value="ADENYLTKNASE"/>
</dbReference>
<dbReference type="NCBIfam" id="TIGR01351">
    <property type="entry name" value="adk"/>
    <property type="match status" value="1"/>
</dbReference>
<sequence length="207" mass="22512">MKLIFLGPPGAGKGTQAARFAARYGIAHISTGDMLRAELRAGTPLGQQAQGYMNRGELVPDEVILGMVQSRIGQADCANGFLFDGFPRTVAQADALAALCAVDRVVNIDVPQERLVARISGRRMCPDCGAAYHVSTHPDGRCGKCGGSLYQREDDREETVRNRLRVYEEQTQPLIEYYAARGLLVTVNGDESIERVTEAIAQAVERT</sequence>
<feature type="binding site" evidence="8">
    <location>
        <position position="152"/>
    </location>
    <ligand>
        <name>AMP</name>
        <dbReference type="ChEBI" id="CHEBI:456215"/>
    </ligand>
</feature>
<keyword evidence="6 8" id="KW-0862">Zinc</keyword>
<feature type="binding site" evidence="8">
    <location>
        <position position="191"/>
    </location>
    <ligand>
        <name>ATP</name>
        <dbReference type="ChEBI" id="CHEBI:30616"/>
    </ligand>
</feature>
<feature type="binding site" evidence="8">
    <location>
        <position position="31"/>
    </location>
    <ligand>
        <name>AMP</name>
        <dbReference type="ChEBI" id="CHEBI:456215"/>
    </ligand>
</feature>
<feature type="binding site" evidence="8">
    <location>
        <begin position="85"/>
        <end position="88"/>
    </location>
    <ligand>
        <name>AMP</name>
        <dbReference type="ChEBI" id="CHEBI:456215"/>
    </ligand>
</feature>
<keyword evidence="5 8" id="KW-0418">Kinase</keyword>
<feature type="domain" description="Adenylate kinase active site lid" evidence="11">
    <location>
        <begin position="122"/>
        <end position="154"/>
    </location>
</feature>
<dbReference type="GO" id="GO:0005524">
    <property type="term" value="F:ATP binding"/>
    <property type="evidence" value="ECO:0007669"/>
    <property type="project" value="UniProtKB-UniRule"/>
</dbReference>
<evidence type="ECO:0000256" key="8">
    <source>
        <dbReference type="HAMAP-Rule" id="MF_00235"/>
    </source>
</evidence>
<evidence type="ECO:0000256" key="5">
    <source>
        <dbReference type="ARBA" id="ARBA00022777"/>
    </source>
</evidence>